<dbReference type="PANTHER" id="PTHR24161:SF17">
    <property type="entry name" value="PALMITOYLTRANSFERASE"/>
    <property type="match status" value="1"/>
</dbReference>
<evidence type="ECO:0000313" key="4">
    <source>
        <dbReference type="EMBL" id="CAK9134281.1"/>
    </source>
</evidence>
<dbReference type="AlphaFoldDB" id="A0ABC8QNR0"/>
<evidence type="ECO:0000256" key="3">
    <source>
        <dbReference type="SAM" id="Phobius"/>
    </source>
</evidence>
<organism evidence="4 5">
    <name type="scientific">Ilex paraguariensis</name>
    <name type="common">yerba mate</name>
    <dbReference type="NCBI Taxonomy" id="185542"/>
    <lineage>
        <taxon>Eukaryota</taxon>
        <taxon>Viridiplantae</taxon>
        <taxon>Streptophyta</taxon>
        <taxon>Embryophyta</taxon>
        <taxon>Tracheophyta</taxon>
        <taxon>Spermatophyta</taxon>
        <taxon>Magnoliopsida</taxon>
        <taxon>eudicotyledons</taxon>
        <taxon>Gunneridae</taxon>
        <taxon>Pentapetalae</taxon>
        <taxon>asterids</taxon>
        <taxon>campanulids</taxon>
        <taxon>Aquifoliales</taxon>
        <taxon>Aquifoliaceae</taxon>
        <taxon>Ilex</taxon>
    </lineage>
</organism>
<keyword evidence="1" id="KW-0677">Repeat</keyword>
<gene>
    <name evidence="4" type="ORF">ILEXP_LOCUS1218</name>
</gene>
<keyword evidence="3" id="KW-0812">Transmembrane</keyword>
<keyword evidence="3" id="KW-1133">Transmembrane helix</keyword>
<evidence type="ECO:0000313" key="5">
    <source>
        <dbReference type="Proteomes" id="UP001642360"/>
    </source>
</evidence>
<accession>A0ABC8QNR0</accession>
<keyword evidence="2" id="KW-0040">ANK repeat</keyword>
<protein>
    <recommendedName>
        <fullName evidence="6">S-acyltransferase</fullName>
    </recommendedName>
</protein>
<dbReference type="EMBL" id="CAUOFW020000403">
    <property type="protein sequence ID" value="CAK9134281.1"/>
    <property type="molecule type" value="Genomic_DNA"/>
</dbReference>
<feature type="transmembrane region" description="Helical" evidence="3">
    <location>
        <begin position="33"/>
        <end position="56"/>
    </location>
</feature>
<evidence type="ECO:0000256" key="1">
    <source>
        <dbReference type="ARBA" id="ARBA00022737"/>
    </source>
</evidence>
<evidence type="ECO:0000256" key="2">
    <source>
        <dbReference type="ARBA" id="ARBA00023043"/>
    </source>
</evidence>
<comment type="caution">
    <text evidence="4">The sequence shown here is derived from an EMBL/GenBank/DDBJ whole genome shotgun (WGS) entry which is preliminary data.</text>
</comment>
<name>A0ABC8QNR0_9AQUA</name>
<evidence type="ECO:0008006" key="6">
    <source>
        <dbReference type="Google" id="ProtNLM"/>
    </source>
</evidence>
<keyword evidence="5" id="KW-1185">Reference proteome</keyword>
<keyword evidence="3" id="KW-0472">Membrane</keyword>
<proteinExistence type="predicted"/>
<dbReference type="PANTHER" id="PTHR24161">
    <property type="entry name" value="ANK_REP_REGION DOMAIN-CONTAINING PROTEIN-RELATED"/>
    <property type="match status" value="1"/>
</dbReference>
<sequence>MIVTGAVALTRVLTDPMAPSSFGAWLNHAGSQHLGAISFVISDFFLFSGVAVLTVVQASQISRNITTNEMANVMRYSYLKGPGGRFRNPYDHGLKKNCSDFLINGYNEDVEYNEESAQTEGIGMVHMSRNSNLQNGVGHSHQTNGNGHVAINVDKNAQTHYGHIHSSHCSHGNSGKTDSVPLGLGLGLGRNSARSVIAS</sequence>
<reference evidence="4 5" key="1">
    <citation type="submission" date="2024-02" db="EMBL/GenBank/DDBJ databases">
        <authorList>
            <person name="Vignale AGUSTIN F."/>
            <person name="Sosa J E."/>
            <person name="Modenutti C."/>
        </authorList>
    </citation>
    <scope>NUCLEOTIDE SEQUENCE [LARGE SCALE GENOMIC DNA]</scope>
</reference>
<dbReference type="Proteomes" id="UP001642360">
    <property type="component" value="Unassembled WGS sequence"/>
</dbReference>